<comment type="catalytic activity">
    <reaction evidence="14 17">
        <text>L-aspartate + ATP = 4-phospho-L-aspartate + ADP</text>
        <dbReference type="Rhea" id="RHEA:23776"/>
        <dbReference type="ChEBI" id="CHEBI:29991"/>
        <dbReference type="ChEBI" id="CHEBI:30616"/>
        <dbReference type="ChEBI" id="CHEBI:57535"/>
        <dbReference type="ChEBI" id="CHEBI:456216"/>
        <dbReference type="EC" id="2.7.2.4"/>
    </reaction>
</comment>
<reference evidence="23 24" key="2">
    <citation type="journal article" date="2019" name="Nat. Med.">
        <title>A library of human gut bacterial isolates paired with longitudinal multiomics data enables mechanistic microbiome research.</title>
        <authorList>
            <person name="Poyet M."/>
            <person name="Groussin M."/>
            <person name="Gibbons S.M."/>
            <person name="Avila-Pacheco J."/>
            <person name="Jiang X."/>
            <person name="Kearney S.M."/>
            <person name="Perrotta A.R."/>
            <person name="Berdy B."/>
            <person name="Zhao S."/>
            <person name="Lieberman T.D."/>
            <person name="Swanson P.K."/>
            <person name="Smith M."/>
            <person name="Roesemann S."/>
            <person name="Alexander J.E."/>
            <person name="Rich S.A."/>
            <person name="Livny J."/>
            <person name="Vlamakis H."/>
            <person name="Clish C."/>
            <person name="Bullock K."/>
            <person name="Deik A."/>
            <person name="Scott J."/>
            <person name="Pierce K.A."/>
            <person name="Xavier R.J."/>
            <person name="Alm E.J."/>
        </authorList>
    </citation>
    <scope>NUCLEOTIDE SEQUENCE [LARGE SCALE GENOMIC DNA]</scope>
    <source>
        <strain evidence="21 24">BIOML-A13</strain>
        <strain evidence="22 23">BIOML-A3</strain>
    </source>
</reference>
<accession>R6I6K8</accession>
<evidence type="ECO:0000256" key="16">
    <source>
        <dbReference type="PIRSR" id="PIRSR000726-1"/>
    </source>
</evidence>
<evidence type="ECO:0000256" key="12">
    <source>
        <dbReference type="ARBA" id="ARBA00022915"/>
    </source>
</evidence>
<dbReference type="UniPathway" id="UPA00050">
    <property type="reaction ID" value="UER00461"/>
</dbReference>
<evidence type="ECO:0000256" key="15">
    <source>
        <dbReference type="ARBA" id="ARBA00063835"/>
    </source>
</evidence>
<comment type="similarity">
    <text evidence="5 17">Belongs to the aspartokinase family.</text>
</comment>
<feature type="binding site" evidence="16">
    <location>
        <position position="184"/>
    </location>
    <ligand>
        <name>ATP</name>
        <dbReference type="ChEBI" id="CHEBI:30616"/>
    </ligand>
</feature>
<dbReference type="Pfam" id="PF22468">
    <property type="entry name" value="ACT_9"/>
    <property type="match status" value="2"/>
</dbReference>
<keyword evidence="10 17" id="KW-0418">Kinase</keyword>
<dbReference type="InterPro" id="IPR005260">
    <property type="entry name" value="Asp_kin_monofn"/>
</dbReference>
<keyword evidence="8" id="KW-0677">Repeat</keyword>
<dbReference type="NCBIfam" id="TIGR00657">
    <property type="entry name" value="asp_kinases"/>
    <property type="match status" value="1"/>
</dbReference>
<organism evidence="20">
    <name type="scientific">Phascolarctobacterium faecium</name>
    <dbReference type="NCBI Taxonomy" id="33025"/>
    <lineage>
        <taxon>Bacteria</taxon>
        <taxon>Bacillati</taxon>
        <taxon>Bacillota</taxon>
        <taxon>Negativicutes</taxon>
        <taxon>Acidaminococcales</taxon>
        <taxon>Acidaminococcaceae</taxon>
        <taxon>Phascolarctobacterium</taxon>
    </lineage>
</organism>
<dbReference type="EMBL" id="WNBM01000003">
    <property type="protein sequence ID" value="MTT75940.1"/>
    <property type="molecule type" value="Genomic_DNA"/>
</dbReference>
<dbReference type="GO" id="GO:0009089">
    <property type="term" value="P:lysine biosynthetic process via diaminopimelate"/>
    <property type="evidence" value="ECO:0007669"/>
    <property type="project" value="UniProtKB-UniPathway"/>
</dbReference>
<evidence type="ECO:0000256" key="4">
    <source>
        <dbReference type="ARBA" id="ARBA00005139"/>
    </source>
</evidence>
<feature type="binding site" evidence="16">
    <location>
        <begin position="173"/>
        <end position="174"/>
    </location>
    <ligand>
        <name>ATP</name>
        <dbReference type="ChEBI" id="CHEBI:30616"/>
    </ligand>
</feature>
<evidence type="ECO:0000256" key="11">
    <source>
        <dbReference type="ARBA" id="ARBA00022840"/>
    </source>
</evidence>
<dbReference type="FunFam" id="3.40.1160.10:FF:000002">
    <property type="entry name" value="Aspartokinase"/>
    <property type="match status" value="1"/>
</dbReference>
<dbReference type="PANTHER" id="PTHR21499:SF3">
    <property type="entry name" value="ASPARTOKINASE"/>
    <property type="match status" value="1"/>
</dbReference>
<keyword evidence="7 17" id="KW-0808">Transferase</keyword>
<dbReference type="EMBL" id="WNBW01000003">
    <property type="protein sequence ID" value="MTU04002.1"/>
    <property type="molecule type" value="Genomic_DNA"/>
</dbReference>
<dbReference type="CDD" id="cd04923">
    <property type="entry name" value="ACT_AK-LysC-DapG-like_2"/>
    <property type="match status" value="1"/>
</dbReference>
<evidence type="ECO:0000259" key="19">
    <source>
        <dbReference type="PROSITE" id="PS51671"/>
    </source>
</evidence>
<accession>A0A3G9HG08</accession>
<evidence type="ECO:0000313" key="22">
    <source>
        <dbReference type="EMBL" id="MTU04002.1"/>
    </source>
</evidence>
<dbReference type="InterPro" id="IPR001048">
    <property type="entry name" value="Asp/Glu/Uridylate_kinase"/>
</dbReference>
<comment type="subunit">
    <text evidence="15">Tetramer consisting of 2 isoforms Alpha (catalytic and regulation) and of a homodimer of 2 isoforms Beta (regulation).</text>
</comment>
<gene>
    <name evidence="20" type="ORF">BN533_00958</name>
    <name evidence="21" type="ORF">GMD11_06670</name>
    <name evidence="22" type="ORF">GMD18_06315</name>
</gene>
<dbReference type="InterPro" id="IPR054352">
    <property type="entry name" value="ACT_Aspartokinase"/>
</dbReference>
<dbReference type="AlphaFoldDB" id="A0A3G9HG08"/>
<dbReference type="NCBIfam" id="NF005155">
    <property type="entry name" value="PRK06635.1-4"/>
    <property type="match status" value="1"/>
</dbReference>
<dbReference type="SUPFAM" id="SSF55021">
    <property type="entry name" value="ACT-like"/>
    <property type="match status" value="2"/>
</dbReference>
<dbReference type="InterPro" id="IPR041740">
    <property type="entry name" value="AKii-LysC-BS"/>
</dbReference>
<dbReference type="PANTHER" id="PTHR21499">
    <property type="entry name" value="ASPARTATE KINASE"/>
    <property type="match status" value="1"/>
</dbReference>
<dbReference type="InterPro" id="IPR036393">
    <property type="entry name" value="AceGlu_kinase-like_sf"/>
</dbReference>
<evidence type="ECO:0000256" key="7">
    <source>
        <dbReference type="ARBA" id="ARBA00022679"/>
    </source>
</evidence>
<name>A0A3G9HG08_9FIRM</name>
<dbReference type="GO" id="GO:0009088">
    <property type="term" value="P:threonine biosynthetic process"/>
    <property type="evidence" value="ECO:0007669"/>
    <property type="project" value="UniProtKB-UniPathway"/>
</dbReference>
<dbReference type="EMBL" id="CBDS010000057">
    <property type="protein sequence ID" value="CDB45833.1"/>
    <property type="molecule type" value="Genomic_DNA"/>
</dbReference>
<dbReference type="NCBIfam" id="TIGR00656">
    <property type="entry name" value="asp_kin_monofn"/>
    <property type="match status" value="1"/>
</dbReference>
<evidence type="ECO:0000256" key="6">
    <source>
        <dbReference type="ARBA" id="ARBA00022605"/>
    </source>
</evidence>
<dbReference type="GO" id="GO:0009090">
    <property type="term" value="P:homoserine biosynthetic process"/>
    <property type="evidence" value="ECO:0007669"/>
    <property type="project" value="TreeGrafter"/>
</dbReference>
<evidence type="ECO:0000256" key="1">
    <source>
        <dbReference type="ARBA" id="ARBA00003121"/>
    </source>
</evidence>
<evidence type="ECO:0000256" key="9">
    <source>
        <dbReference type="ARBA" id="ARBA00022741"/>
    </source>
</evidence>
<evidence type="ECO:0000313" key="21">
    <source>
        <dbReference type="EMBL" id="MTT75940.1"/>
    </source>
</evidence>
<dbReference type="PROSITE" id="PS00324">
    <property type="entry name" value="ASPARTOKINASE"/>
    <property type="match status" value="1"/>
</dbReference>
<reference evidence="20" key="1">
    <citation type="submission" date="2012-11" db="EMBL/GenBank/DDBJ databases">
        <title>Dependencies among metagenomic species, viruses, plasmids and units of genetic variation.</title>
        <authorList>
            <person name="Nielsen H.B."/>
            <person name="Almeida M."/>
            <person name="Juncker A.S."/>
            <person name="Rasmussen S."/>
            <person name="Li J."/>
            <person name="Sunagawa S."/>
            <person name="Plichta D."/>
            <person name="Gautier L."/>
            <person name="Le Chatelier E."/>
            <person name="Peletier E."/>
            <person name="Bonde I."/>
            <person name="Nielsen T."/>
            <person name="Manichanh C."/>
            <person name="Arumugam M."/>
            <person name="Batto J."/>
            <person name="Santos M.B.Q.D."/>
            <person name="Blom N."/>
            <person name="Borruel N."/>
            <person name="Burgdorf K.S."/>
            <person name="Boumezbeur F."/>
            <person name="Casellas F."/>
            <person name="Dore J."/>
            <person name="Guarner F."/>
            <person name="Hansen T."/>
            <person name="Hildebrand F."/>
            <person name="Kaas R.S."/>
            <person name="Kennedy S."/>
            <person name="Kristiansen K."/>
            <person name="Kultima J.R."/>
            <person name="Leonard P."/>
            <person name="Levenez F."/>
            <person name="Lund O."/>
            <person name="Moumen B."/>
            <person name="Le Paslier D."/>
            <person name="Pons N."/>
            <person name="Pedersen O."/>
            <person name="Prifti E."/>
            <person name="Qin J."/>
            <person name="Raes J."/>
            <person name="Tap J."/>
            <person name="Tims S."/>
            <person name="Ussery D.W."/>
            <person name="Yamada T."/>
            <person name="MetaHit consortium"/>
            <person name="Renault P."/>
            <person name="Sicheritz-Ponten T."/>
            <person name="Bork P."/>
            <person name="Wang J."/>
            <person name="Brunak S."/>
            <person name="Ehrlich S.D."/>
        </authorList>
    </citation>
    <scope>NUCLEOTIDE SEQUENCE [LARGE SCALE GENOMIC DNA]</scope>
</reference>
<keyword evidence="6 18" id="KW-0028">Amino-acid biosynthesis</keyword>
<proteinExistence type="inferred from homology"/>
<dbReference type="GO" id="GO:0019877">
    <property type="term" value="P:diaminopimelate biosynthetic process"/>
    <property type="evidence" value="ECO:0007669"/>
    <property type="project" value="UniProtKB-KW"/>
</dbReference>
<feature type="binding site" evidence="16">
    <location>
        <begin position="7"/>
        <end position="10"/>
    </location>
    <ligand>
        <name>ATP</name>
        <dbReference type="ChEBI" id="CHEBI:30616"/>
    </ligand>
</feature>
<feature type="domain" description="ACT" evidence="19">
    <location>
        <begin position="265"/>
        <end position="349"/>
    </location>
</feature>
<keyword evidence="11 16" id="KW-0067">ATP-binding</keyword>
<evidence type="ECO:0000313" key="23">
    <source>
        <dbReference type="Proteomes" id="UP000443070"/>
    </source>
</evidence>
<evidence type="ECO:0000313" key="20">
    <source>
        <dbReference type="EMBL" id="CDB45833.1"/>
    </source>
</evidence>
<evidence type="ECO:0000256" key="13">
    <source>
        <dbReference type="ARBA" id="ARBA00023154"/>
    </source>
</evidence>
<dbReference type="GO" id="GO:0004072">
    <property type="term" value="F:aspartate kinase activity"/>
    <property type="evidence" value="ECO:0007669"/>
    <property type="project" value="UniProtKB-EC"/>
</dbReference>
<feature type="binding site" evidence="16">
    <location>
        <position position="179"/>
    </location>
    <ligand>
        <name>ATP</name>
        <dbReference type="ChEBI" id="CHEBI:30616"/>
    </ligand>
</feature>
<dbReference type="SUPFAM" id="SSF53633">
    <property type="entry name" value="Carbamate kinase-like"/>
    <property type="match status" value="1"/>
</dbReference>
<evidence type="ECO:0000256" key="8">
    <source>
        <dbReference type="ARBA" id="ARBA00022737"/>
    </source>
</evidence>
<dbReference type="Proteomes" id="UP000484547">
    <property type="component" value="Unassembled WGS sequence"/>
</dbReference>
<protein>
    <recommendedName>
        <fullName evidence="17">Aspartokinase</fullName>
        <ecNumber evidence="17">2.7.2.4</ecNumber>
    </recommendedName>
</protein>
<evidence type="ECO:0000256" key="2">
    <source>
        <dbReference type="ARBA" id="ARBA00004766"/>
    </source>
</evidence>
<comment type="caution">
    <text evidence="20">The sequence shown here is derived from an EMBL/GenBank/DDBJ whole genome shotgun (WGS) entry which is preliminary data.</text>
</comment>
<dbReference type="Pfam" id="PF00696">
    <property type="entry name" value="AA_kinase"/>
    <property type="match status" value="1"/>
</dbReference>
<dbReference type="RefSeq" id="WP_021717860.1">
    <property type="nucleotide sequence ID" value="NZ_AP019004.1"/>
</dbReference>
<evidence type="ECO:0000256" key="14">
    <source>
        <dbReference type="ARBA" id="ARBA00047872"/>
    </source>
</evidence>
<evidence type="ECO:0000313" key="24">
    <source>
        <dbReference type="Proteomes" id="UP000484547"/>
    </source>
</evidence>
<comment type="pathway">
    <text evidence="3 18">Amino-acid biosynthesis; L-methionine biosynthesis via de novo pathway; L-homoserine from L-aspartate: step 1/3.</text>
</comment>
<evidence type="ECO:0000256" key="17">
    <source>
        <dbReference type="RuleBase" id="RU003448"/>
    </source>
</evidence>
<dbReference type="OrthoDB" id="9799110at2"/>
<evidence type="ECO:0000256" key="18">
    <source>
        <dbReference type="RuleBase" id="RU004249"/>
    </source>
</evidence>
<comment type="function">
    <text evidence="1">Catalyzes the phosphorylation of the beta-carboxyl group of aspartic acid with ATP to yield 4-phospho-L-aspartate, which is involved in the branched biosynthetic pathway leading to the biosynthesis of amino acids threonine, isoleucine and methionine.</text>
</comment>
<dbReference type="PROSITE" id="PS51671">
    <property type="entry name" value="ACT"/>
    <property type="match status" value="1"/>
</dbReference>
<dbReference type="InterPro" id="IPR018042">
    <property type="entry name" value="Aspartate_kinase_CS"/>
</dbReference>
<dbReference type="InterPro" id="IPR045865">
    <property type="entry name" value="ACT-like_dom_sf"/>
</dbReference>
<dbReference type="FunFam" id="3.30.2130.10:FF:000001">
    <property type="entry name" value="Bifunctional aspartokinase/homoserine dehydrogenase"/>
    <property type="match status" value="1"/>
</dbReference>
<comment type="pathway">
    <text evidence="2 18">Amino-acid biosynthesis; L-lysine biosynthesis via DAP pathway; (S)-tetrahydrodipicolinate from L-aspartate: step 1/4.</text>
</comment>
<dbReference type="UniPathway" id="UPA00051">
    <property type="reaction ID" value="UER00462"/>
</dbReference>
<dbReference type="InterPro" id="IPR002912">
    <property type="entry name" value="ACT_dom"/>
</dbReference>
<dbReference type="CDD" id="cd04261">
    <property type="entry name" value="AAK_AKii-LysC-BS"/>
    <property type="match status" value="1"/>
</dbReference>
<evidence type="ECO:0000256" key="10">
    <source>
        <dbReference type="ARBA" id="ARBA00022777"/>
    </source>
</evidence>
<dbReference type="CDD" id="cd04913">
    <property type="entry name" value="ACT_AKii-LysC-BS-like_1"/>
    <property type="match status" value="1"/>
</dbReference>
<evidence type="ECO:0000256" key="5">
    <source>
        <dbReference type="ARBA" id="ARBA00010122"/>
    </source>
</evidence>
<sequence length="408" mass="43305">MATLVKKFGGSSVATPEKMHGIVDRILRERQPDDRIVLVVSAMGDHTDDLLTLAAKVNPEMPKRELDMLLATGEQVSIALMASAFCAKGQPAVSFTGAQAGIKTNDKHSKASILDVQACQVKQALDEGKIVIVAGFQGITDLGQITTLGRGGSDTTAVAIAAGLKADMCDIYTDVDGVYTADPRIVPGAQKLDEITFVEMLELARLGAGVMQPRAVEYGEHNGVAIHVRSTFNDVPGTIIREEYTVQEKNFVIRGVAHDTNVAKIAVRGVSDEPGIAYKIFSALAEANIDVDMIVQSASATDHKNDILFTVTQTDMVEAMSVIESLKETMHFDKADIEVNVAKVSIVGAGMLGSPGIAAGMFGALAKANVNIDVISTSEISVSCLVPEKDVKTAVNAIHEHFFPEGAK</sequence>
<dbReference type="GeneID" id="49407501"/>
<dbReference type="GO" id="GO:0005829">
    <property type="term" value="C:cytosol"/>
    <property type="evidence" value="ECO:0007669"/>
    <property type="project" value="TreeGrafter"/>
</dbReference>
<dbReference type="GO" id="GO:0005524">
    <property type="term" value="F:ATP binding"/>
    <property type="evidence" value="ECO:0007669"/>
    <property type="project" value="UniProtKB-KW"/>
</dbReference>
<dbReference type="Gene3D" id="3.40.1160.10">
    <property type="entry name" value="Acetylglutamate kinase-like"/>
    <property type="match status" value="1"/>
</dbReference>
<keyword evidence="13" id="KW-0457">Lysine biosynthesis</keyword>
<feature type="binding site" evidence="16">
    <location>
        <position position="47"/>
    </location>
    <ligand>
        <name>substrate</name>
    </ligand>
</feature>
<keyword evidence="9 16" id="KW-0547">Nucleotide-binding</keyword>
<dbReference type="EC" id="2.7.2.4" evidence="17"/>
<keyword evidence="23" id="KW-1185">Reference proteome</keyword>
<dbReference type="InterPro" id="IPR001341">
    <property type="entry name" value="Asp_kinase"/>
</dbReference>
<dbReference type="NCBIfam" id="NF005154">
    <property type="entry name" value="PRK06635.1-2"/>
    <property type="match status" value="1"/>
</dbReference>
<feature type="binding site" evidence="16">
    <location>
        <position position="74"/>
    </location>
    <ligand>
        <name>substrate</name>
    </ligand>
</feature>
<comment type="pathway">
    <text evidence="4 18">Amino-acid biosynthesis; L-threonine biosynthesis; L-threonine from L-aspartate: step 1/5.</text>
</comment>
<dbReference type="UniPathway" id="UPA00034">
    <property type="reaction ID" value="UER00015"/>
</dbReference>
<evidence type="ECO:0000256" key="3">
    <source>
        <dbReference type="ARBA" id="ARBA00004986"/>
    </source>
</evidence>
<dbReference type="PIRSF" id="PIRSF000726">
    <property type="entry name" value="Asp_kin"/>
    <property type="match status" value="1"/>
</dbReference>
<keyword evidence="12" id="KW-0220">Diaminopimelate biosynthesis</keyword>
<dbReference type="Proteomes" id="UP000443070">
    <property type="component" value="Unassembled WGS sequence"/>
</dbReference>
<dbReference type="Gene3D" id="3.30.2130.10">
    <property type="entry name" value="VC0802-like"/>
    <property type="match status" value="1"/>
</dbReference>